<feature type="transmembrane region" description="Helical" evidence="2">
    <location>
        <begin position="136"/>
        <end position="153"/>
    </location>
</feature>
<comment type="similarity">
    <text evidence="1">Belongs to the multi antimicrobial extrusion (MATE) (TC 2.A.66.1) family.</text>
</comment>
<dbReference type="InterPro" id="IPR002528">
    <property type="entry name" value="MATE_fam"/>
</dbReference>
<feature type="transmembrane region" description="Helical" evidence="2">
    <location>
        <begin position="420"/>
        <end position="446"/>
    </location>
</feature>
<evidence type="ECO:0000313" key="4">
    <source>
        <dbReference type="EMBL" id="CAL1167954.1"/>
    </source>
</evidence>
<protein>
    <recommendedName>
        <fullName evidence="6">Multidrug and toxic compound extrusion protein</fullName>
    </recommendedName>
</protein>
<evidence type="ECO:0000313" key="3">
    <source>
        <dbReference type="EMBL" id="CAI4014579.1"/>
    </source>
</evidence>
<dbReference type="AlphaFoldDB" id="A0A9P1GKZ4"/>
<reference evidence="3" key="1">
    <citation type="submission" date="2022-10" db="EMBL/GenBank/DDBJ databases">
        <authorList>
            <person name="Chen Y."/>
            <person name="Dougan E. K."/>
            <person name="Chan C."/>
            <person name="Rhodes N."/>
            <person name="Thang M."/>
        </authorList>
    </citation>
    <scope>NUCLEOTIDE SEQUENCE</scope>
</reference>
<feature type="transmembrane region" description="Helical" evidence="2">
    <location>
        <begin position="316"/>
        <end position="344"/>
    </location>
</feature>
<dbReference type="NCBIfam" id="TIGR00797">
    <property type="entry name" value="matE"/>
    <property type="match status" value="1"/>
</dbReference>
<dbReference type="EMBL" id="CAMXCT020006434">
    <property type="protein sequence ID" value="CAL1167954.1"/>
    <property type="molecule type" value="Genomic_DNA"/>
</dbReference>
<dbReference type="OrthoDB" id="2126698at2759"/>
<feature type="transmembrane region" description="Helical" evidence="2">
    <location>
        <begin position="191"/>
        <end position="212"/>
    </location>
</feature>
<evidence type="ECO:0000256" key="2">
    <source>
        <dbReference type="SAM" id="Phobius"/>
    </source>
</evidence>
<proteinExistence type="inferred from homology"/>
<dbReference type="GO" id="GO:0015297">
    <property type="term" value="F:antiporter activity"/>
    <property type="evidence" value="ECO:0007669"/>
    <property type="project" value="InterPro"/>
</dbReference>
<gene>
    <name evidence="3" type="ORF">C1SCF055_LOCUS39472</name>
</gene>
<accession>A0A9P1GKZ4</accession>
<feature type="transmembrane region" description="Helical" evidence="2">
    <location>
        <begin position="356"/>
        <end position="376"/>
    </location>
</feature>
<dbReference type="PANTHER" id="PTHR11206">
    <property type="entry name" value="MULTIDRUG RESISTANCE PROTEIN"/>
    <property type="match status" value="1"/>
</dbReference>
<feature type="transmembrane region" description="Helical" evidence="2">
    <location>
        <begin position="98"/>
        <end position="116"/>
    </location>
</feature>
<dbReference type="EMBL" id="CAMXCT030006434">
    <property type="protein sequence ID" value="CAL4801891.1"/>
    <property type="molecule type" value="Genomic_DNA"/>
</dbReference>
<feature type="transmembrane region" description="Helical" evidence="2">
    <location>
        <begin position="165"/>
        <end position="185"/>
    </location>
</feature>
<name>A0A9P1GKZ4_9DINO</name>
<dbReference type="Pfam" id="PF01554">
    <property type="entry name" value="MatE"/>
    <property type="match status" value="2"/>
</dbReference>
<dbReference type="Proteomes" id="UP001152797">
    <property type="component" value="Unassembled WGS sequence"/>
</dbReference>
<keyword evidence="2" id="KW-0472">Membrane</keyword>
<dbReference type="GO" id="GO:0042910">
    <property type="term" value="F:xenobiotic transmembrane transporter activity"/>
    <property type="evidence" value="ECO:0007669"/>
    <property type="project" value="InterPro"/>
</dbReference>
<evidence type="ECO:0008006" key="6">
    <source>
        <dbReference type="Google" id="ProtNLM"/>
    </source>
</evidence>
<keyword evidence="2" id="KW-0812">Transmembrane</keyword>
<organism evidence="3">
    <name type="scientific">Cladocopium goreaui</name>
    <dbReference type="NCBI Taxonomy" id="2562237"/>
    <lineage>
        <taxon>Eukaryota</taxon>
        <taxon>Sar</taxon>
        <taxon>Alveolata</taxon>
        <taxon>Dinophyceae</taxon>
        <taxon>Suessiales</taxon>
        <taxon>Symbiodiniaceae</taxon>
        <taxon>Cladocopium</taxon>
    </lineage>
</organism>
<evidence type="ECO:0000313" key="5">
    <source>
        <dbReference type="Proteomes" id="UP001152797"/>
    </source>
</evidence>
<comment type="caution">
    <text evidence="3">The sequence shown here is derived from an EMBL/GenBank/DDBJ whole genome shotgun (WGS) entry which is preliminary data.</text>
</comment>
<feature type="transmembrane region" description="Helical" evidence="2">
    <location>
        <begin position="20"/>
        <end position="44"/>
    </location>
</feature>
<keyword evidence="2" id="KW-1133">Transmembrane helix</keyword>
<dbReference type="EMBL" id="CAMXCT010006434">
    <property type="protein sequence ID" value="CAI4014579.1"/>
    <property type="molecule type" value="Genomic_DNA"/>
</dbReference>
<dbReference type="GO" id="GO:0016020">
    <property type="term" value="C:membrane"/>
    <property type="evidence" value="ECO:0007669"/>
    <property type="project" value="InterPro"/>
</dbReference>
<evidence type="ECO:0000256" key="1">
    <source>
        <dbReference type="ARBA" id="ARBA00010199"/>
    </source>
</evidence>
<reference evidence="4" key="2">
    <citation type="submission" date="2024-04" db="EMBL/GenBank/DDBJ databases">
        <authorList>
            <person name="Chen Y."/>
            <person name="Shah S."/>
            <person name="Dougan E. K."/>
            <person name="Thang M."/>
            <person name="Chan C."/>
        </authorList>
    </citation>
    <scope>NUCLEOTIDE SEQUENCE [LARGE SCALE GENOMIC DNA]</scope>
</reference>
<feature type="transmembrane region" description="Helical" evidence="2">
    <location>
        <begin position="388"/>
        <end position="408"/>
    </location>
</feature>
<keyword evidence="5" id="KW-1185">Reference proteome</keyword>
<sequence length="464" mass="49488">MSTLDDKQNLLEEAKKQLHLAAPVCLGLVTNRLIITTAAIIVGHRSQLELAAVGLAISLANVTGYSIVIAVAGTLQTVAGQAYGARNFEELSLSLQRCMLLSMMIVAVVSLIWINGRSLLMACGQEEAVASLASEYLAWLVPGLICYTITVVLEKWLAAQRLTKMQATGGLVELAGFIPVCWFLVNVVNLGAIGAAISTSLGHGFLMCWMIYQTRLALRSNHSMSWQGLSSKVWSNWGPLLRLVLPSLLMISKWWAAEILVLLSGTLHRAQASLAAMAIFSNTCSLCAMPPLSLGSASNTRVSNALGAGRPDLARFAAQVTFMLGLALGAVISLLVLVGHIWWIQLITSDAEVRDFAEPVLLVCALNVALECVCTVSSGSLKGCGRQFILAPVVILSYFCIGIPSAWLNLLPGKRSAAGLALGTSLGTATHTMAVCVILWTTNWVVMSARARERVGSTTQALLQ</sequence>
<feature type="transmembrane region" description="Helical" evidence="2">
    <location>
        <begin position="50"/>
        <end position="78"/>
    </location>
</feature>